<feature type="domain" description="GGDEF" evidence="4">
    <location>
        <begin position="421"/>
        <end position="554"/>
    </location>
</feature>
<dbReference type="CDD" id="cd19410">
    <property type="entry name" value="HK9-like_sensor"/>
    <property type="match status" value="1"/>
</dbReference>
<dbReference type="NCBIfam" id="TIGR00254">
    <property type="entry name" value="GGDEF"/>
    <property type="match status" value="1"/>
</dbReference>
<dbReference type="Gene3D" id="3.30.450.40">
    <property type="match status" value="1"/>
</dbReference>
<dbReference type="PANTHER" id="PTHR45138">
    <property type="entry name" value="REGULATORY COMPONENTS OF SENSORY TRANSDUCTION SYSTEM"/>
    <property type="match status" value="1"/>
</dbReference>
<dbReference type="RefSeq" id="WP_312548693.1">
    <property type="nucleotide sequence ID" value="NZ_JBHRVV010000001.1"/>
</dbReference>
<evidence type="ECO:0000259" key="4">
    <source>
        <dbReference type="PROSITE" id="PS50887"/>
    </source>
</evidence>
<comment type="catalytic activity">
    <reaction evidence="2">
        <text>2 GTP = 3',3'-c-di-GMP + 2 diphosphate</text>
        <dbReference type="Rhea" id="RHEA:24898"/>
        <dbReference type="ChEBI" id="CHEBI:33019"/>
        <dbReference type="ChEBI" id="CHEBI:37565"/>
        <dbReference type="ChEBI" id="CHEBI:58805"/>
        <dbReference type="EC" id="2.7.7.65"/>
    </reaction>
</comment>
<keyword evidence="6" id="KW-1185">Reference proteome</keyword>
<dbReference type="CDD" id="cd01949">
    <property type="entry name" value="GGDEF"/>
    <property type="match status" value="1"/>
</dbReference>
<evidence type="ECO:0000313" key="5">
    <source>
        <dbReference type="EMBL" id="MFC3460457.1"/>
    </source>
</evidence>
<dbReference type="InterPro" id="IPR029016">
    <property type="entry name" value="GAF-like_dom_sf"/>
</dbReference>
<keyword evidence="5" id="KW-0548">Nucleotidyltransferase</keyword>
<evidence type="ECO:0000256" key="1">
    <source>
        <dbReference type="ARBA" id="ARBA00012528"/>
    </source>
</evidence>
<feature type="region of interest" description="Disordered" evidence="3">
    <location>
        <begin position="553"/>
        <end position="572"/>
    </location>
</feature>
<dbReference type="EMBL" id="JBHRVV010000001">
    <property type="protein sequence ID" value="MFC3460457.1"/>
    <property type="molecule type" value="Genomic_DNA"/>
</dbReference>
<feature type="compositionally biased region" description="Basic and acidic residues" evidence="3">
    <location>
        <begin position="561"/>
        <end position="572"/>
    </location>
</feature>
<name>A0ABV7PRE3_9BURK</name>
<dbReference type="PANTHER" id="PTHR45138:SF9">
    <property type="entry name" value="DIGUANYLATE CYCLASE DGCM-RELATED"/>
    <property type="match status" value="1"/>
</dbReference>
<evidence type="ECO:0000256" key="2">
    <source>
        <dbReference type="ARBA" id="ARBA00034247"/>
    </source>
</evidence>
<keyword evidence="5" id="KW-0808">Transferase</keyword>
<dbReference type="GO" id="GO:0052621">
    <property type="term" value="F:diguanylate cyclase activity"/>
    <property type="evidence" value="ECO:0007669"/>
    <property type="project" value="UniProtKB-EC"/>
</dbReference>
<accession>A0ABV7PRE3</accession>
<evidence type="ECO:0000256" key="3">
    <source>
        <dbReference type="SAM" id="MobiDB-lite"/>
    </source>
</evidence>
<dbReference type="InterPro" id="IPR007891">
    <property type="entry name" value="CHASE3"/>
</dbReference>
<dbReference type="SUPFAM" id="SSF55073">
    <property type="entry name" value="Nucleotide cyclase"/>
    <property type="match status" value="1"/>
</dbReference>
<comment type="caution">
    <text evidence="5">The sequence shown here is derived from an EMBL/GenBank/DDBJ whole genome shotgun (WGS) entry which is preliminary data.</text>
</comment>
<dbReference type="SUPFAM" id="SSF55781">
    <property type="entry name" value="GAF domain-like"/>
    <property type="match status" value="1"/>
</dbReference>
<dbReference type="InterPro" id="IPR000160">
    <property type="entry name" value="GGDEF_dom"/>
</dbReference>
<dbReference type="InterPro" id="IPR043128">
    <property type="entry name" value="Rev_trsase/Diguanyl_cyclase"/>
</dbReference>
<protein>
    <recommendedName>
        <fullName evidence="1">diguanylate cyclase</fullName>
        <ecNumber evidence="1">2.7.7.65</ecNumber>
    </recommendedName>
</protein>
<dbReference type="Gene3D" id="3.30.70.270">
    <property type="match status" value="1"/>
</dbReference>
<dbReference type="InterPro" id="IPR029787">
    <property type="entry name" value="Nucleotide_cyclase"/>
</dbReference>
<gene>
    <name evidence="5" type="ORF">ACFOPH_19680</name>
</gene>
<dbReference type="PROSITE" id="PS50887">
    <property type="entry name" value="GGDEF"/>
    <property type="match status" value="1"/>
</dbReference>
<dbReference type="InterPro" id="IPR050469">
    <property type="entry name" value="Diguanylate_Cyclase"/>
</dbReference>
<proteinExistence type="predicted"/>
<reference evidence="6" key="1">
    <citation type="journal article" date="2019" name="Int. J. Syst. Evol. Microbiol.">
        <title>The Global Catalogue of Microorganisms (GCM) 10K type strain sequencing project: providing services to taxonomists for standard genome sequencing and annotation.</title>
        <authorList>
            <consortium name="The Broad Institute Genomics Platform"/>
            <consortium name="The Broad Institute Genome Sequencing Center for Infectious Disease"/>
            <person name="Wu L."/>
            <person name="Ma J."/>
        </authorList>
    </citation>
    <scope>NUCLEOTIDE SEQUENCE [LARGE SCALE GENOMIC DNA]</scope>
    <source>
        <strain evidence="6">CCM 7480</strain>
    </source>
</reference>
<dbReference type="Proteomes" id="UP001595665">
    <property type="component" value="Unassembled WGS sequence"/>
</dbReference>
<dbReference type="SMART" id="SM00267">
    <property type="entry name" value="GGDEF"/>
    <property type="match status" value="1"/>
</dbReference>
<dbReference type="Pfam" id="PF00990">
    <property type="entry name" value="GGDEF"/>
    <property type="match status" value="1"/>
</dbReference>
<dbReference type="Pfam" id="PF05227">
    <property type="entry name" value="CHASE3"/>
    <property type="match status" value="1"/>
</dbReference>
<organism evidence="5 6">
    <name type="scientific">Massilia haematophila</name>
    <dbReference type="NCBI Taxonomy" id="457923"/>
    <lineage>
        <taxon>Bacteria</taxon>
        <taxon>Pseudomonadati</taxon>
        <taxon>Pseudomonadota</taxon>
        <taxon>Betaproteobacteria</taxon>
        <taxon>Burkholderiales</taxon>
        <taxon>Oxalobacteraceae</taxon>
        <taxon>Telluria group</taxon>
        <taxon>Massilia</taxon>
    </lineage>
</organism>
<dbReference type="EC" id="2.7.7.65" evidence="1"/>
<evidence type="ECO:0000313" key="6">
    <source>
        <dbReference type="Proteomes" id="UP001595665"/>
    </source>
</evidence>
<sequence>MKFETKIKVAAGAIILVMSTVAALPMFVNRQVHVVVAELQSASDAERLNLTLLEMLLNAETAQRGFVVTGNQRFLEPYYAAINAIPATQAALRRELTSPAEIARVEAIERATAEKLHIVEEIISLRREGGFAASSAFMATGRGKAQMDLLRKLIGDELAIYAKRRNDLGEQLLATSTTAANASLFATITNILFLAAMLAAGQRVLRQRNAAELKAKQAAGQAEVTAERLASQNDLLFRSAELMHSLELAETVDESAGIIASYLPRLLPKLSGSLYLYNNSRDLLERKAGWGDFAAEPETIEALDCWALRRGSPHLYVDGDGLPCRHGPDSQLDRLCLPLVTQGDVIGCLTITGDELAKGEQTQRAWIGQVAEQLGLALSNVKLRVSLRQQSIIDPLTQLYNRRYLDEILKRELARSSRSGIPLSVLVLDLDHFKRINDTYGHEGGDAILRKVALTLRENIRSADVACRMGGEEMVVLLPECGIEDAIKRADALRQLIAAGEVLHDGQRIGATASIGVASYPAHGNNAQTLVHAADLALYEAKHGGRNCVRAAPPVGAPANAEREMADSRQGK</sequence>